<dbReference type="EMBL" id="JAGQLI010000039">
    <property type="protein sequence ID" value="MCA9378945.1"/>
    <property type="molecule type" value="Genomic_DNA"/>
</dbReference>
<organism evidence="2 3">
    <name type="scientific">Candidatus Dojkabacteria bacterium</name>
    <dbReference type="NCBI Taxonomy" id="2099670"/>
    <lineage>
        <taxon>Bacteria</taxon>
        <taxon>Candidatus Dojkabacteria</taxon>
    </lineage>
</organism>
<evidence type="ECO:0000313" key="2">
    <source>
        <dbReference type="EMBL" id="MCA9378945.1"/>
    </source>
</evidence>
<name>A0A955I4V9_9BACT</name>
<gene>
    <name evidence="2" type="ORF">KC640_00815</name>
</gene>
<dbReference type="Proteomes" id="UP000760819">
    <property type="component" value="Unassembled WGS sequence"/>
</dbReference>
<protein>
    <submittedName>
        <fullName evidence="2">Uncharacterized protein</fullName>
    </submittedName>
</protein>
<dbReference type="AlphaFoldDB" id="A0A955I4V9"/>
<feature type="region of interest" description="Disordered" evidence="1">
    <location>
        <begin position="141"/>
        <end position="161"/>
    </location>
</feature>
<reference evidence="2" key="1">
    <citation type="submission" date="2020-04" db="EMBL/GenBank/DDBJ databases">
        <authorList>
            <person name="Zhang T."/>
        </authorList>
    </citation>
    <scope>NUCLEOTIDE SEQUENCE</scope>
    <source>
        <strain evidence="2">HKST-UBA12</strain>
    </source>
</reference>
<evidence type="ECO:0000256" key="1">
    <source>
        <dbReference type="SAM" id="MobiDB-lite"/>
    </source>
</evidence>
<proteinExistence type="predicted"/>
<reference evidence="2" key="2">
    <citation type="journal article" date="2021" name="Microbiome">
        <title>Successional dynamics and alternative stable states in a saline activated sludge microbial community over 9 years.</title>
        <authorList>
            <person name="Wang Y."/>
            <person name="Ye J."/>
            <person name="Ju F."/>
            <person name="Liu L."/>
            <person name="Boyd J.A."/>
            <person name="Deng Y."/>
            <person name="Parks D.H."/>
            <person name="Jiang X."/>
            <person name="Yin X."/>
            <person name="Woodcroft B.J."/>
            <person name="Tyson G.W."/>
            <person name="Hugenholtz P."/>
            <person name="Polz M.F."/>
            <person name="Zhang T."/>
        </authorList>
    </citation>
    <scope>NUCLEOTIDE SEQUENCE</scope>
    <source>
        <strain evidence="2">HKST-UBA12</strain>
    </source>
</reference>
<comment type="caution">
    <text evidence="2">The sequence shown here is derived from an EMBL/GenBank/DDBJ whole genome shotgun (WGS) entry which is preliminary data.</text>
</comment>
<evidence type="ECO:0000313" key="3">
    <source>
        <dbReference type="Proteomes" id="UP000760819"/>
    </source>
</evidence>
<accession>A0A955I4V9</accession>
<sequence>MQSPPDTTALSRDVGTYHIYPNDFGAHIQSVSPVQLEQANPLDPKPPTVVALNLSSGKNLRAEPTPTAPIVDVSSQGQFLVESYAIDNAGTLWFFGSMQGNDEKVWISSTVFTAGEMQRNAGLLANIPLYTEASNPLPAAPSTVDGGQLSGETLVGSGEGSEFDNSSQLLLPTADPNIFEIEPDYAAELQTTYNIIGFTHPQLPTHISINLNTGDESGQGAKFGSKFPVNTASCLIGRTRLGEPWGVDTVTNTAYFNCITFDEAGKLVYLRVHFAELTGRSNIRMLFAPGDMPLNSEAALQSFFDVRFPPGSNDLRYAFGALIHDADLDQARQHLRTSQMWMANLAAQGKYVFPSYSMAGS</sequence>